<dbReference type="Pfam" id="PF13144">
    <property type="entry name" value="ChapFlgA"/>
    <property type="match status" value="1"/>
</dbReference>
<name>A0A2S0UQM1_9RHOB</name>
<keyword evidence="7" id="KW-0966">Cell projection</keyword>
<keyword evidence="7" id="KW-0282">Flagellum</keyword>
<evidence type="ECO:0000313" key="8">
    <source>
        <dbReference type="Proteomes" id="UP000244496"/>
    </source>
</evidence>
<organism evidence="7 8">
    <name type="scientific">Paragemmobacter aquarius</name>
    <dbReference type="NCBI Taxonomy" id="2169400"/>
    <lineage>
        <taxon>Bacteria</taxon>
        <taxon>Pseudomonadati</taxon>
        <taxon>Pseudomonadota</taxon>
        <taxon>Alphaproteobacteria</taxon>
        <taxon>Rhodobacterales</taxon>
        <taxon>Paracoccaceae</taxon>
        <taxon>Paragemmobacter</taxon>
    </lineage>
</organism>
<dbReference type="GO" id="GO:0042597">
    <property type="term" value="C:periplasmic space"/>
    <property type="evidence" value="ECO:0007669"/>
    <property type="project" value="UniProtKB-SubCell"/>
</dbReference>
<keyword evidence="4" id="KW-1005">Bacterial flagellum biogenesis</keyword>
<dbReference type="PANTHER" id="PTHR36307:SF1">
    <property type="entry name" value="FLAGELLA BASAL BODY P-RING FORMATION PROTEIN FLGA"/>
    <property type="match status" value="1"/>
</dbReference>
<comment type="similarity">
    <text evidence="4">Belongs to the FlgA family.</text>
</comment>
<dbReference type="AlphaFoldDB" id="A0A2S0UQM1"/>
<dbReference type="RefSeq" id="WP_108436926.1">
    <property type="nucleotide sequence ID" value="NZ_CP028918.1"/>
</dbReference>
<evidence type="ECO:0000256" key="1">
    <source>
        <dbReference type="ARBA" id="ARBA00004418"/>
    </source>
</evidence>
<keyword evidence="3 4" id="KW-0574">Periplasm</keyword>
<dbReference type="SMART" id="SM00858">
    <property type="entry name" value="SAF"/>
    <property type="match status" value="1"/>
</dbReference>
<evidence type="ECO:0000256" key="4">
    <source>
        <dbReference type="RuleBase" id="RU362063"/>
    </source>
</evidence>
<dbReference type="CDD" id="cd11614">
    <property type="entry name" value="SAF_CpaB_FlgA_like"/>
    <property type="match status" value="1"/>
</dbReference>
<comment type="subcellular location">
    <subcellularLocation>
        <location evidence="1 4">Periplasm</location>
    </subcellularLocation>
</comment>
<evidence type="ECO:0000259" key="6">
    <source>
        <dbReference type="SMART" id="SM00858"/>
    </source>
</evidence>
<dbReference type="InterPro" id="IPR017585">
    <property type="entry name" value="SAF_FlgA"/>
</dbReference>
<keyword evidence="8" id="KW-1185">Reference proteome</keyword>
<evidence type="ECO:0000256" key="5">
    <source>
        <dbReference type="SAM" id="SignalP"/>
    </source>
</evidence>
<accession>A0A2S0UQM1</accession>
<dbReference type="Proteomes" id="UP000244496">
    <property type="component" value="Chromosome"/>
</dbReference>
<dbReference type="GO" id="GO:0044780">
    <property type="term" value="P:bacterial-type flagellum assembly"/>
    <property type="evidence" value="ECO:0007669"/>
    <property type="project" value="InterPro"/>
</dbReference>
<dbReference type="InterPro" id="IPR039246">
    <property type="entry name" value="Flagellar_FlgA"/>
</dbReference>
<feature type="chain" id="PRO_5015596679" description="Flagella basal body P-ring formation protein FlgA" evidence="5">
    <location>
        <begin position="16"/>
        <end position="142"/>
    </location>
</feature>
<dbReference type="PANTHER" id="PTHR36307">
    <property type="entry name" value="FLAGELLA BASAL BODY P-RING FORMATION PROTEIN FLGA"/>
    <property type="match status" value="1"/>
</dbReference>
<dbReference type="EMBL" id="CP028918">
    <property type="protein sequence ID" value="AWB50114.1"/>
    <property type="molecule type" value="Genomic_DNA"/>
</dbReference>
<keyword evidence="7" id="KW-0969">Cilium</keyword>
<dbReference type="KEGG" id="geh:HYN69_17805"/>
<dbReference type="Gene3D" id="2.30.30.760">
    <property type="match status" value="1"/>
</dbReference>
<evidence type="ECO:0000313" key="7">
    <source>
        <dbReference type="EMBL" id="AWB50114.1"/>
    </source>
</evidence>
<proteinExistence type="inferred from homology"/>
<dbReference type="InterPro" id="IPR013974">
    <property type="entry name" value="SAF"/>
</dbReference>
<evidence type="ECO:0000256" key="2">
    <source>
        <dbReference type="ARBA" id="ARBA00022729"/>
    </source>
</evidence>
<feature type="signal peptide" evidence="5">
    <location>
        <begin position="1"/>
        <end position="15"/>
    </location>
</feature>
<reference evidence="7 8" key="1">
    <citation type="submission" date="2018-04" db="EMBL/GenBank/DDBJ databases">
        <title>Genome sequencing of Gemmobacter.</title>
        <authorList>
            <person name="Yi H."/>
            <person name="Baek M.-G."/>
        </authorList>
    </citation>
    <scope>NUCLEOTIDE SEQUENCE [LARGE SCALE GENOMIC DNA]</scope>
    <source>
        <strain evidence="7 8">HYN0069</strain>
    </source>
</reference>
<dbReference type="NCBIfam" id="TIGR03170">
    <property type="entry name" value="flgA_cterm"/>
    <property type="match status" value="1"/>
</dbReference>
<dbReference type="OrthoDB" id="7619725at2"/>
<evidence type="ECO:0000256" key="3">
    <source>
        <dbReference type="ARBA" id="ARBA00022764"/>
    </source>
</evidence>
<protein>
    <recommendedName>
        <fullName evidence="4">Flagella basal body P-ring formation protein FlgA</fullName>
    </recommendedName>
</protein>
<feature type="domain" description="SAF" evidence="6">
    <location>
        <begin position="15"/>
        <end position="73"/>
    </location>
</feature>
<comment type="function">
    <text evidence="4">Involved in the assembly process of the P-ring formation. It may associate with FlgF on the rod constituting a structure essential for the P-ring assembly or may act as a modulator protein for the P-ring assembly.</text>
</comment>
<gene>
    <name evidence="7" type="primary">flgA</name>
    <name evidence="7" type="ORF">HYN69_17805</name>
</gene>
<keyword evidence="2 5" id="KW-0732">Signal</keyword>
<sequence length="142" mass="14280">MRWLCLMLAAQPACAESLIATRLIAPGAVIAATDVVLADAAIPGALTTLQAALGQTARVAIYAGRPLRAGDLGPAILVRRNQPVALRYGAGTLVIMAEGRALSEGAAGDTVRAMNTGSKTTLTGTVLPDGTIDVKGAPCVGC</sequence>